<reference evidence="2 4" key="1">
    <citation type="journal article" date="2020" name="Stud. Mycol.">
        <title>101 Dothideomycetes genomes: a test case for predicting lifestyles and emergence of pathogens.</title>
        <authorList>
            <person name="Haridas S."/>
            <person name="Albert R."/>
            <person name="Binder M."/>
            <person name="Bloem J."/>
            <person name="Labutti K."/>
            <person name="Salamov A."/>
            <person name="Andreopoulos B."/>
            <person name="Baker S."/>
            <person name="Barry K."/>
            <person name="Bills G."/>
            <person name="Bluhm B."/>
            <person name="Cannon C."/>
            <person name="Castanera R."/>
            <person name="Culley D."/>
            <person name="Daum C."/>
            <person name="Ezra D."/>
            <person name="Gonzalez J."/>
            <person name="Henrissat B."/>
            <person name="Kuo A."/>
            <person name="Liang C."/>
            <person name="Lipzen A."/>
            <person name="Lutzoni F."/>
            <person name="Magnuson J."/>
            <person name="Mondo S."/>
            <person name="Nolan M."/>
            <person name="Ohm R."/>
            <person name="Pangilinan J."/>
            <person name="Park H.-J."/>
            <person name="Ramirez L."/>
            <person name="Alfaro M."/>
            <person name="Sun H."/>
            <person name="Tritt A."/>
            <person name="Yoshinaga Y."/>
            <person name="Zwiers L.-H."/>
            <person name="Turgeon B."/>
            <person name="Goodwin S."/>
            <person name="Spatafora J."/>
            <person name="Crous P."/>
            <person name="Grigoriev I."/>
        </authorList>
    </citation>
    <scope>NUCLEOTIDE SEQUENCE</scope>
    <source>
        <strain evidence="2 4">CBS 304.34</strain>
    </source>
</reference>
<dbReference type="AlphaFoldDB" id="A0A6A6YZJ4"/>
<dbReference type="Proteomes" id="UP000504636">
    <property type="component" value="Unplaced"/>
</dbReference>
<accession>A0A6A6YZJ4</accession>
<evidence type="ECO:0000313" key="4">
    <source>
        <dbReference type="RefSeq" id="XP_033581306.1"/>
    </source>
</evidence>
<dbReference type="GeneID" id="54466013"/>
<reference evidence="4" key="2">
    <citation type="submission" date="2020-04" db="EMBL/GenBank/DDBJ databases">
        <authorList>
            <consortium name="NCBI Genome Project"/>
        </authorList>
    </citation>
    <scope>NUCLEOTIDE SEQUENCE</scope>
    <source>
        <strain evidence="4">CBS 304.34</strain>
    </source>
</reference>
<evidence type="ECO:0000313" key="3">
    <source>
        <dbReference type="Proteomes" id="UP000504636"/>
    </source>
</evidence>
<keyword evidence="3" id="KW-1185">Reference proteome</keyword>
<gene>
    <name evidence="2 4" type="ORF">BDZ99DRAFT_516947</name>
</gene>
<feature type="region of interest" description="Disordered" evidence="1">
    <location>
        <begin position="1"/>
        <end position="105"/>
    </location>
</feature>
<evidence type="ECO:0000313" key="2">
    <source>
        <dbReference type="EMBL" id="KAF2814342.1"/>
    </source>
</evidence>
<protein>
    <submittedName>
        <fullName evidence="2 4">Uncharacterized protein</fullName>
    </submittedName>
</protein>
<dbReference type="EMBL" id="MU003695">
    <property type="protein sequence ID" value="KAF2814342.1"/>
    <property type="molecule type" value="Genomic_DNA"/>
</dbReference>
<reference evidence="4" key="3">
    <citation type="submission" date="2025-04" db="UniProtKB">
        <authorList>
            <consortium name="RefSeq"/>
        </authorList>
    </citation>
    <scope>IDENTIFICATION</scope>
    <source>
        <strain evidence="4">CBS 304.34</strain>
    </source>
</reference>
<evidence type="ECO:0000256" key="1">
    <source>
        <dbReference type="SAM" id="MobiDB-lite"/>
    </source>
</evidence>
<proteinExistence type="predicted"/>
<dbReference type="RefSeq" id="XP_033581306.1">
    <property type="nucleotide sequence ID" value="XM_033725120.1"/>
</dbReference>
<name>A0A6A6YZJ4_9PEZI</name>
<feature type="compositionally biased region" description="Pro residues" evidence="1">
    <location>
        <begin position="33"/>
        <end position="47"/>
    </location>
</feature>
<sequence length="117" mass="11537">MNPFPPPSQTPGVGSPPGAIPWPYTGPNGVNPYPGPAQGPPIQPGGPPTHTTPFPAPYNGNQLPPPSMVYGAGAPPGSTPFPYTGPRGHKSLPGPGDGAAAVYGRPADELDAGAGAI</sequence>
<organism evidence="2">
    <name type="scientific">Mytilinidion resinicola</name>
    <dbReference type="NCBI Taxonomy" id="574789"/>
    <lineage>
        <taxon>Eukaryota</taxon>
        <taxon>Fungi</taxon>
        <taxon>Dikarya</taxon>
        <taxon>Ascomycota</taxon>
        <taxon>Pezizomycotina</taxon>
        <taxon>Dothideomycetes</taxon>
        <taxon>Pleosporomycetidae</taxon>
        <taxon>Mytilinidiales</taxon>
        <taxon>Mytilinidiaceae</taxon>
        <taxon>Mytilinidion</taxon>
    </lineage>
</organism>
<dbReference type="OrthoDB" id="10567667at2759"/>